<dbReference type="Pfam" id="PF07463">
    <property type="entry name" value="NUMOD4"/>
    <property type="match status" value="1"/>
</dbReference>
<dbReference type="AlphaFoldDB" id="A0A9X6KHI9"/>
<protein>
    <recommendedName>
        <fullName evidence="1">NUMOD4 domain-containing protein</fullName>
    </recommendedName>
</protein>
<evidence type="ECO:0000313" key="2">
    <source>
        <dbReference type="EMBL" id="OUA08058.1"/>
    </source>
</evidence>
<proteinExistence type="predicted"/>
<evidence type="ECO:0000259" key="1">
    <source>
        <dbReference type="Pfam" id="PF07463"/>
    </source>
</evidence>
<sequence length="110" mass="12329">MARVSNELEGWKDIEDYEGKYQFSSLGRVKSLDRIVRHSGNHERIQQGKILKLTLNSVSGYLQVAGSVDVGLGFMIDAKVNVNGSPQYTVHNSKGKIYYVTANEAYVYVK</sequence>
<name>A0A9X6KHI9_BACTU</name>
<feature type="domain" description="NUMOD4" evidence="1">
    <location>
        <begin position="9"/>
        <end position="65"/>
    </location>
</feature>
<organism evidence="2 3">
    <name type="scientific">Bacillus thuringiensis</name>
    <dbReference type="NCBI Taxonomy" id="1428"/>
    <lineage>
        <taxon>Bacteria</taxon>
        <taxon>Bacillati</taxon>
        <taxon>Bacillota</taxon>
        <taxon>Bacilli</taxon>
        <taxon>Bacillales</taxon>
        <taxon>Bacillaceae</taxon>
        <taxon>Bacillus</taxon>
        <taxon>Bacillus cereus group</taxon>
    </lineage>
</organism>
<gene>
    <name evidence="2" type="ORF">BK774_06220</name>
</gene>
<dbReference type="GO" id="GO:0016788">
    <property type="term" value="F:hydrolase activity, acting on ester bonds"/>
    <property type="evidence" value="ECO:0007669"/>
    <property type="project" value="InterPro"/>
</dbReference>
<dbReference type="EMBL" id="NFEM01000037">
    <property type="protein sequence ID" value="OUA08058.1"/>
    <property type="molecule type" value="Genomic_DNA"/>
</dbReference>
<dbReference type="InterPro" id="IPR010902">
    <property type="entry name" value="NUMOD4"/>
</dbReference>
<dbReference type="SUPFAM" id="SSF54060">
    <property type="entry name" value="His-Me finger endonucleases"/>
    <property type="match status" value="1"/>
</dbReference>
<reference evidence="2 3" key="1">
    <citation type="submission" date="2016-10" db="EMBL/GenBank/DDBJ databases">
        <title>Comparative genomics of Bacillus thuringiensis reveals a path to pathogens against multiple invertebrate hosts.</title>
        <authorList>
            <person name="Zheng J."/>
            <person name="Gao Q."/>
            <person name="Liu H."/>
            <person name="Peng D."/>
            <person name="Ruan L."/>
            <person name="Sun M."/>
        </authorList>
    </citation>
    <scope>NUCLEOTIDE SEQUENCE [LARGE SCALE GENOMIC DNA]</scope>
    <source>
        <strain evidence="2">HD5</strain>
    </source>
</reference>
<accession>A0A9X6KHI9</accession>
<evidence type="ECO:0000313" key="3">
    <source>
        <dbReference type="Proteomes" id="UP000194551"/>
    </source>
</evidence>
<dbReference type="InterPro" id="IPR044925">
    <property type="entry name" value="His-Me_finger_sf"/>
</dbReference>
<dbReference type="Gene3D" id="3.90.75.20">
    <property type="match status" value="1"/>
</dbReference>
<comment type="caution">
    <text evidence="2">The sequence shown here is derived from an EMBL/GenBank/DDBJ whole genome shotgun (WGS) entry which is preliminary data.</text>
</comment>
<dbReference type="Proteomes" id="UP000194551">
    <property type="component" value="Unassembled WGS sequence"/>
</dbReference>